<dbReference type="GO" id="GO:0005886">
    <property type="term" value="C:plasma membrane"/>
    <property type="evidence" value="ECO:0007669"/>
    <property type="project" value="UniProtKB-SubCell"/>
</dbReference>
<evidence type="ECO:0000256" key="5">
    <source>
        <dbReference type="ARBA" id="ARBA00022989"/>
    </source>
</evidence>
<feature type="transmembrane region" description="Helical" evidence="7">
    <location>
        <begin position="217"/>
        <end position="235"/>
    </location>
</feature>
<gene>
    <name evidence="8" type="ORF">ANME2D_01262</name>
</gene>
<keyword evidence="4 7" id="KW-0812">Transmembrane</keyword>
<feature type="transmembrane region" description="Helical" evidence="7">
    <location>
        <begin position="241"/>
        <end position="261"/>
    </location>
</feature>
<keyword evidence="6 7" id="KW-0472">Membrane</keyword>
<evidence type="ECO:0000256" key="2">
    <source>
        <dbReference type="ARBA" id="ARBA00022475"/>
    </source>
</evidence>
<evidence type="ECO:0000313" key="8">
    <source>
        <dbReference type="EMBL" id="KCZ72827.1"/>
    </source>
</evidence>
<keyword evidence="3 8" id="KW-0808">Transferase</keyword>
<keyword evidence="9" id="KW-1185">Reference proteome</keyword>
<feature type="transmembrane region" description="Helical" evidence="7">
    <location>
        <begin position="51"/>
        <end position="72"/>
    </location>
</feature>
<protein>
    <submittedName>
        <fullName evidence="8">UDP-N-acetylmuramyl pentapeptide phosphotransferase/UDP-N-acetylglucosamine-1-phosphate transferase</fullName>
        <ecNumber evidence="8">2.7.8.15</ecNumber>
    </submittedName>
</protein>
<dbReference type="RefSeq" id="WP_048089844.1">
    <property type="nucleotide sequence ID" value="NZ_JMIY01000002.1"/>
</dbReference>
<dbReference type="PANTHER" id="PTHR22926">
    <property type="entry name" value="PHOSPHO-N-ACETYLMURAMOYL-PENTAPEPTIDE-TRANSFERASE"/>
    <property type="match status" value="1"/>
</dbReference>
<accession>A0A062V690</accession>
<sequence length="324" mass="36462">MKYIYWLFIEIAVVFLLPFLIMLITMPYLIRKLKEKGFVAKDYHKKGEKMVPTGGGIAIMLAALFSLSINSLFYKFDAINYVILSVIMLFGLFGILDDMIDIGRTVKLILVYYSSYPLIQYATHSGVISPFFGQVDFANFYSQFIVPTYVLVTANLVNMHSGFNGMSSGLSLIVLISLLIKSLITGSIEDINKIMAIFAITGATLGFHLFERYPSRVFWGNIGSLTVGAAIGVMIVMQGYIISGFVMLIPHTVNFLLYVYWRIKKYPPAKFGKIRDDGTLEVPNPLTLKWVLPYYMKMTEKQATYAMYAVTAVFSIIGILFIDG</sequence>
<reference evidence="8 9" key="1">
    <citation type="journal article" date="2013" name="Nature">
        <title>Anaerobic oxidation of methane coupled to nitrate reduction in a novel archaeal lineage.</title>
        <authorList>
            <person name="Haroon M.F."/>
            <person name="Hu S."/>
            <person name="Shi Y."/>
            <person name="Imelfort M."/>
            <person name="Keller J."/>
            <person name="Hugenholtz P."/>
            <person name="Yuan Z."/>
            <person name="Tyson G.W."/>
        </authorList>
    </citation>
    <scope>NUCLEOTIDE SEQUENCE [LARGE SCALE GENOMIC DNA]</scope>
    <source>
        <strain evidence="8 9">ANME-2d</strain>
    </source>
</reference>
<dbReference type="AlphaFoldDB" id="A0A062V690"/>
<dbReference type="EC" id="2.7.8.15" evidence="8"/>
<evidence type="ECO:0000256" key="6">
    <source>
        <dbReference type="ARBA" id="ARBA00023136"/>
    </source>
</evidence>
<dbReference type="GO" id="GO:0003975">
    <property type="term" value="F:UDP-N-acetylglucosamine-dolichyl-phosphate N-acetylglucosaminephosphotransferase activity"/>
    <property type="evidence" value="ECO:0007669"/>
    <property type="project" value="UniProtKB-EC"/>
</dbReference>
<keyword evidence="2" id="KW-1003">Cell membrane</keyword>
<dbReference type="PANTHER" id="PTHR22926:SF3">
    <property type="entry name" value="UNDECAPRENYL-PHOSPHATE ALPHA-N-ACETYLGLUCOSAMINYL 1-PHOSPHATE TRANSFERASE"/>
    <property type="match status" value="1"/>
</dbReference>
<evidence type="ECO:0000313" key="9">
    <source>
        <dbReference type="Proteomes" id="UP000027153"/>
    </source>
</evidence>
<evidence type="ECO:0000256" key="4">
    <source>
        <dbReference type="ARBA" id="ARBA00022692"/>
    </source>
</evidence>
<keyword evidence="5 7" id="KW-1133">Transmembrane helix</keyword>
<proteinExistence type="predicted"/>
<feature type="transmembrane region" description="Helical" evidence="7">
    <location>
        <begin position="140"/>
        <end position="157"/>
    </location>
</feature>
<feature type="transmembrane region" description="Helical" evidence="7">
    <location>
        <begin position="305"/>
        <end position="322"/>
    </location>
</feature>
<comment type="subcellular location">
    <subcellularLocation>
        <location evidence="1">Cell membrane</location>
        <topology evidence="1">Multi-pass membrane protein</topology>
    </subcellularLocation>
</comment>
<dbReference type="CDD" id="cd06856">
    <property type="entry name" value="GT_GPT_archaea"/>
    <property type="match status" value="1"/>
</dbReference>
<evidence type="ECO:0000256" key="7">
    <source>
        <dbReference type="SAM" id="Phobius"/>
    </source>
</evidence>
<feature type="transmembrane region" description="Helical" evidence="7">
    <location>
        <begin position="78"/>
        <end position="96"/>
    </location>
</feature>
<dbReference type="InterPro" id="IPR000715">
    <property type="entry name" value="Glycosyl_transferase_4"/>
</dbReference>
<evidence type="ECO:0000256" key="3">
    <source>
        <dbReference type="ARBA" id="ARBA00022679"/>
    </source>
</evidence>
<dbReference type="Pfam" id="PF00953">
    <property type="entry name" value="Glycos_transf_4"/>
    <property type="match status" value="1"/>
</dbReference>
<dbReference type="Proteomes" id="UP000027153">
    <property type="component" value="Unassembled WGS sequence"/>
</dbReference>
<organism evidence="8 9">
    <name type="scientific">Candidatus Methanoperedens nitratireducens</name>
    <dbReference type="NCBI Taxonomy" id="1392998"/>
    <lineage>
        <taxon>Archaea</taxon>
        <taxon>Methanobacteriati</taxon>
        <taxon>Methanobacteriota</taxon>
        <taxon>Stenosarchaea group</taxon>
        <taxon>Methanomicrobia</taxon>
        <taxon>Methanosarcinales</taxon>
        <taxon>ANME-2 cluster</taxon>
        <taxon>Candidatus Methanoperedentaceae</taxon>
        <taxon>Candidatus Methanoperedens</taxon>
    </lineage>
</organism>
<comment type="caution">
    <text evidence="8">The sequence shown here is derived from an EMBL/GenBank/DDBJ whole genome shotgun (WGS) entry which is preliminary data.</text>
</comment>
<feature type="transmembrane region" description="Helical" evidence="7">
    <location>
        <begin position="169"/>
        <end position="188"/>
    </location>
</feature>
<feature type="transmembrane region" description="Helical" evidence="7">
    <location>
        <begin position="194"/>
        <end position="210"/>
    </location>
</feature>
<name>A0A062V690_9EURY</name>
<feature type="transmembrane region" description="Helical" evidence="7">
    <location>
        <begin position="6"/>
        <end position="30"/>
    </location>
</feature>
<dbReference type="EMBL" id="JMIY01000002">
    <property type="protein sequence ID" value="KCZ72827.1"/>
    <property type="molecule type" value="Genomic_DNA"/>
</dbReference>
<dbReference type="GO" id="GO:0044038">
    <property type="term" value="P:cell wall macromolecule biosynthetic process"/>
    <property type="evidence" value="ECO:0007669"/>
    <property type="project" value="TreeGrafter"/>
</dbReference>
<evidence type="ECO:0000256" key="1">
    <source>
        <dbReference type="ARBA" id="ARBA00004651"/>
    </source>
</evidence>
<dbReference type="GO" id="GO:0071555">
    <property type="term" value="P:cell wall organization"/>
    <property type="evidence" value="ECO:0007669"/>
    <property type="project" value="TreeGrafter"/>
</dbReference>
<dbReference type="PATRIC" id="fig|1392998.3.peg.843"/>